<gene>
    <name evidence="5" type="ORF">SAMN05216382_0951</name>
</gene>
<dbReference type="GO" id="GO:0003700">
    <property type="term" value="F:DNA-binding transcription factor activity"/>
    <property type="evidence" value="ECO:0007669"/>
    <property type="project" value="TreeGrafter"/>
</dbReference>
<keyword evidence="3" id="KW-0804">Transcription</keyword>
<dbReference type="SUPFAM" id="SSF46785">
    <property type="entry name" value="Winged helix' DNA-binding domain"/>
    <property type="match status" value="1"/>
</dbReference>
<name>A0A1H7J7P6_9SPHN</name>
<dbReference type="GO" id="GO:0005829">
    <property type="term" value="C:cytosol"/>
    <property type="evidence" value="ECO:0007669"/>
    <property type="project" value="TreeGrafter"/>
</dbReference>
<evidence type="ECO:0000259" key="4">
    <source>
        <dbReference type="PROSITE" id="PS51063"/>
    </source>
</evidence>
<dbReference type="InterPro" id="IPR018490">
    <property type="entry name" value="cNMP-bd_dom_sf"/>
</dbReference>
<dbReference type="AlphaFoldDB" id="A0A1H7J7P6"/>
<dbReference type="Gene3D" id="2.60.120.10">
    <property type="entry name" value="Jelly Rolls"/>
    <property type="match status" value="1"/>
</dbReference>
<evidence type="ECO:0000313" key="6">
    <source>
        <dbReference type="Proteomes" id="UP000199214"/>
    </source>
</evidence>
<dbReference type="InterPro" id="IPR000595">
    <property type="entry name" value="cNMP-bd_dom"/>
</dbReference>
<dbReference type="InterPro" id="IPR036390">
    <property type="entry name" value="WH_DNA-bd_sf"/>
</dbReference>
<accession>A0A1H7J7P6</accession>
<keyword evidence="2" id="KW-0238">DNA-binding</keyword>
<dbReference type="Gene3D" id="1.10.10.10">
    <property type="entry name" value="Winged helix-like DNA-binding domain superfamily/Winged helix DNA-binding domain"/>
    <property type="match status" value="1"/>
</dbReference>
<dbReference type="PROSITE" id="PS51063">
    <property type="entry name" value="HTH_CRP_2"/>
    <property type="match status" value="1"/>
</dbReference>
<dbReference type="Pfam" id="PF13545">
    <property type="entry name" value="HTH_Crp_2"/>
    <property type="match status" value="1"/>
</dbReference>
<dbReference type="SUPFAM" id="SSF51206">
    <property type="entry name" value="cAMP-binding domain-like"/>
    <property type="match status" value="1"/>
</dbReference>
<evidence type="ECO:0000313" key="5">
    <source>
        <dbReference type="EMBL" id="SEK70252.1"/>
    </source>
</evidence>
<proteinExistence type="predicted"/>
<dbReference type="EMBL" id="FNZZ01000001">
    <property type="protein sequence ID" value="SEK70252.1"/>
    <property type="molecule type" value="Genomic_DNA"/>
</dbReference>
<dbReference type="InterPro" id="IPR036388">
    <property type="entry name" value="WH-like_DNA-bd_sf"/>
</dbReference>
<dbReference type="STRING" id="1855283.SAMN05216382_0951"/>
<keyword evidence="6" id="KW-1185">Reference proteome</keyword>
<dbReference type="Pfam" id="PF00027">
    <property type="entry name" value="cNMP_binding"/>
    <property type="match status" value="1"/>
</dbReference>
<dbReference type="PANTHER" id="PTHR24567">
    <property type="entry name" value="CRP FAMILY TRANSCRIPTIONAL REGULATORY PROTEIN"/>
    <property type="match status" value="1"/>
</dbReference>
<dbReference type="SMART" id="SM00419">
    <property type="entry name" value="HTH_CRP"/>
    <property type="match status" value="1"/>
</dbReference>
<feature type="domain" description="HTH crp-type" evidence="4">
    <location>
        <begin position="149"/>
        <end position="223"/>
    </location>
</feature>
<keyword evidence="5" id="KW-0418">Kinase</keyword>
<dbReference type="Proteomes" id="UP000199214">
    <property type="component" value="Unassembled WGS sequence"/>
</dbReference>
<keyword evidence="5" id="KW-0808">Transferase</keyword>
<reference evidence="6" key="1">
    <citation type="submission" date="2016-10" db="EMBL/GenBank/DDBJ databases">
        <authorList>
            <person name="Varghese N."/>
            <person name="Submissions S."/>
        </authorList>
    </citation>
    <scope>NUCLEOTIDE SEQUENCE [LARGE SCALE GENOMIC DNA]</scope>
    <source>
        <strain evidence="6">JS21-1</strain>
    </source>
</reference>
<keyword evidence="1" id="KW-0805">Transcription regulation</keyword>
<protein>
    <submittedName>
        <fullName evidence="5">cAMP-binding domain of CRP or a regulatory subunit of cAMP-dependent protein kinases</fullName>
    </submittedName>
</protein>
<dbReference type="InterPro" id="IPR012318">
    <property type="entry name" value="HTH_CRP"/>
</dbReference>
<dbReference type="CDD" id="cd00038">
    <property type="entry name" value="CAP_ED"/>
    <property type="match status" value="1"/>
</dbReference>
<dbReference type="GO" id="GO:0003677">
    <property type="term" value="F:DNA binding"/>
    <property type="evidence" value="ECO:0007669"/>
    <property type="project" value="UniProtKB-KW"/>
</dbReference>
<dbReference type="InterPro" id="IPR050397">
    <property type="entry name" value="Env_Response_Regulators"/>
</dbReference>
<evidence type="ECO:0000256" key="2">
    <source>
        <dbReference type="ARBA" id="ARBA00023125"/>
    </source>
</evidence>
<dbReference type="RefSeq" id="WP_143051794.1">
    <property type="nucleotide sequence ID" value="NZ_FNZZ01000001.1"/>
</dbReference>
<evidence type="ECO:0000256" key="1">
    <source>
        <dbReference type="ARBA" id="ARBA00023015"/>
    </source>
</evidence>
<dbReference type="SMART" id="SM00100">
    <property type="entry name" value="cNMP"/>
    <property type="match status" value="1"/>
</dbReference>
<dbReference type="OrthoDB" id="6155297at2"/>
<evidence type="ECO:0000256" key="3">
    <source>
        <dbReference type="ARBA" id="ARBA00023163"/>
    </source>
</evidence>
<sequence length="244" mass="28168">MEDAVYNPLADKLCSFTDLSTNDRAALDDMVRDCERHRANTDIISEGDRPDAVIFMIEGWACRYKVLADGNRQIMAYLLPGDLCDPHVFILDRMDHSIALLTDAKLAFIPKDTIIELTDRHPAIGRALWWATLVDEAVLRHWLLNNGQRDAYARIAHLFCELWDRLTQVNLRHGNQMEVPLTQEQLGDTMGLTGTHVNRTIGRMREEGLIEMHNKNLRILDIDRLREVAEYDPTYLHQHRRTNA</sequence>
<dbReference type="PANTHER" id="PTHR24567:SF68">
    <property type="entry name" value="DNA-BINDING TRANSCRIPTIONAL DUAL REGULATOR CRP"/>
    <property type="match status" value="1"/>
</dbReference>
<dbReference type="InterPro" id="IPR014710">
    <property type="entry name" value="RmlC-like_jellyroll"/>
</dbReference>
<organism evidence="5 6">
    <name type="scientific">Sphingomonas palmae</name>
    <dbReference type="NCBI Taxonomy" id="1855283"/>
    <lineage>
        <taxon>Bacteria</taxon>
        <taxon>Pseudomonadati</taxon>
        <taxon>Pseudomonadota</taxon>
        <taxon>Alphaproteobacteria</taxon>
        <taxon>Sphingomonadales</taxon>
        <taxon>Sphingomonadaceae</taxon>
        <taxon>Sphingomonas</taxon>
    </lineage>
</organism>
<dbReference type="GO" id="GO:0016301">
    <property type="term" value="F:kinase activity"/>
    <property type="evidence" value="ECO:0007669"/>
    <property type="project" value="UniProtKB-KW"/>
</dbReference>